<evidence type="ECO:0000313" key="7">
    <source>
        <dbReference type="EMBL" id="EZA60080.1"/>
    </source>
</evidence>
<feature type="domain" description="THAP-type" evidence="6">
    <location>
        <begin position="1"/>
        <end position="92"/>
    </location>
</feature>
<reference evidence="7 8" key="1">
    <citation type="journal article" date="2014" name="Curr. Biol.">
        <title>The genome of the clonal raider ant Cerapachys biroi.</title>
        <authorList>
            <person name="Oxley P.R."/>
            <person name="Ji L."/>
            <person name="Fetter-Pruneda I."/>
            <person name="McKenzie S.K."/>
            <person name="Li C."/>
            <person name="Hu H."/>
            <person name="Zhang G."/>
            <person name="Kronauer D.J."/>
        </authorList>
    </citation>
    <scope>NUCLEOTIDE SEQUENCE [LARGE SCALE GENOMIC DNA]</scope>
</reference>
<keyword evidence="1" id="KW-0479">Metal-binding</keyword>
<proteinExistence type="predicted"/>
<keyword evidence="2 5" id="KW-0863">Zinc-finger</keyword>
<protein>
    <submittedName>
        <fullName evidence="7">THAP domain-containing protein</fullName>
    </submittedName>
</protein>
<evidence type="ECO:0000256" key="2">
    <source>
        <dbReference type="ARBA" id="ARBA00022771"/>
    </source>
</evidence>
<keyword evidence="3" id="KW-0862">Zinc</keyword>
<evidence type="ECO:0000256" key="3">
    <source>
        <dbReference type="ARBA" id="ARBA00022833"/>
    </source>
</evidence>
<evidence type="ECO:0000256" key="5">
    <source>
        <dbReference type="PROSITE-ProRule" id="PRU00309"/>
    </source>
</evidence>
<evidence type="ECO:0000256" key="1">
    <source>
        <dbReference type="ARBA" id="ARBA00022723"/>
    </source>
</evidence>
<keyword evidence="4 5" id="KW-0238">DNA-binding</keyword>
<dbReference type="SMART" id="SM00980">
    <property type="entry name" value="THAP"/>
    <property type="match status" value="1"/>
</dbReference>
<dbReference type="EMBL" id="KK107083">
    <property type="protein sequence ID" value="EZA60080.1"/>
    <property type="molecule type" value="Genomic_DNA"/>
</dbReference>
<sequence>MGYCIVSGCSNRSSNKRKNWEQLEKENNHNKFSFHLFPKDPDKCNKWLEALDLKNWYPCKTAAVCSAHFKEEDYEPNLALKRLKKDAVPYLPTKEALGKTESIIQHKAPIEKSLATVKVGTGNKEILISTDEIANTHDITLQNASNTVHRPTSILPERISNSSSNAPLEKTYMKDLQLLRRKLYDTTYSERKAKKEVYRLRITLKELKKRDLIPMNNCDFLQLLSDCIKELLKCELRKHKCLPVYLKIN</sequence>
<accession>A0A026WVK2</accession>
<keyword evidence="8" id="KW-1185">Reference proteome</keyword>
<organism evidence="7 8">
    <name type="scientific">Ooceraea biroi</name>
    <name type="common">Clonal raider ant</name>
    <name type="synonym">Cerapachys biroi</name>
    <dbReference type="NCBI Taxonomy" id="2015173"/>
    <lineage>
        <taxon>Eukaryota</taxon>
        <taxon>Metazoa</taxon>
        <taxon>Ecdysozoa</taxon>
        <taxon>Arthropoda</taxon>
        <taxon>Hexapoda</taxon>
        <taxon>Insecta</taxon>
        <taxon>Pterygota</taxon>
        <taxon>Neoptera</taxon>
        <taxon>Endopterygota</taxon>
        <taxon>Hymenoptera</taxon>
        <taxon>Apocrita</taxon>
        <taxon>Aculeata</taxon>
        <taxon>Formicoidea</taxon>
        <taxon>Formicidae</taxon>
        <taxon>Dorylinae</taxon>
        <taxon>Ooceraea</taxon>
    </lineage>
</organism>
<gene>
    <name evidence="7" type="ORF">X777_13905</name>
</gene>
<dbReference type="PANTHER" id="PTHR46600">
    <property type="entry name" value="THAP DOMAIN-CONTAINING"/>
    <property type="match status" value="1"/>
</dbReference>
<dbReference type="PROSITE" id="PS50950">
    <property type="entry name" value="ZF_THAP"/>
    <property type="match status" value="1"/>
</dbReference>
<dbReference type="InterPro" id="IPR006612">
    <property type="entry name" value="THAP_Znf"/>
</dbReference>
<dbReference type="GO" id="GO:0008270">
    <property type="term" value="F:zinc ion binding"/>
    <property type="evidence" value="ECO:0007669"/>
    <property type="project" value="UniProtKB-KW"/>
</dbReference>
<dbReference type="InterPro" id="IPR026516">
    <property type="entry name" value="THAP1/10"/>
</dbReference>
<dbReference type="Pfam" id="PF05485">
    <property type="entry name" value="THAP"/>
    <property type="match status" value="1"/>
</dbReference>
<dbReference type="GO" id="GO:0043565">
    <property type="term" value="F:sequence-specific DNA binding"/>
    <property type="evidence" value="ECO:0007669"/>
    <property type="project" value="InterPro"/>
</dbReference>
<name>A0A026WVK2_OOCBI</name>
<dbReference type="SMART" id="SM00692">
    <property type="entry name" value="DM3"/>
    <property type="match status" value="1"/>
</dbReference>
<evidence type="ECO:0000313" key="8">
    <source>
        <dbReference type="Proteomes" id="UP000053097"/>
    </source>
</evidence>
<dbReference type="AlphaFoldDB" id="A0A026WVK2"/>
<dbReference type="Gene3D" id="6.20.210.20">
    <property type="entry name" value="THAP domain"/>
    <property type="match status" value="1"/>
</dbReference>
<dbReference type="PANTHER" id="PTHR46600:SF11">
    <property type="entry name" value="THAP DOMAIN-CONTAINING PROTEIN 10"/>
    <property type="match status" value="1"/>
</dbReference>
<evidence type="ECO:0000259" key="6">
    <source>
        <dbReference type="PROSITE" id="PS50950"/>
    </source>
</evidence>
<dbReference type="Proteomes" id="UP000053097">
    <property type="component" value="Unassembled WGS sequence"/>
</dbReference>
<evidence type="ECO:0000256" key="4">
    <source>
        <dbReference type="ARBA" id="ARBA00023125"/>
    </source>
</evidence>
<dbReference type="OMA" id="DEIANTH"/>
<dbReference type="OrthoDB" id="7616196at2759"/>
<dbReference type="SUPFAM" id="SSF57716">
    <property type="entry name" value="Glucocorticoid receptor-like (DNA-binding domain)"/>
    <property type="match status" value="1"/>
</dbReference>
<dbReference type="InterPro" id="IPR038441">
    <property type="entry name" value="THAP_Znf_sf"/>
</dbReference>